<organism evidence="2 3">
    <name type="scientific">Aduncisulcus paluster</name>
    <dbReference type="NCBI Taxonomy" id="2918883"/>
    <lineage>
        <taxon>Eukaryota</taxon>
        <taxon>Metamonada</taxon>
        <taxon>Carpediemonas-like organisms</taxon>
        <taxon>Aduncisulcus</taxon>
    </lineage>
</organism>
<comment type="caution">
    <text evidence="2">The sequence shown here is derived from an EMBL/GenBank/DDBJ whole genome shotgun (WGS) entry which is preliminary data.</text>
</comment>
<accession>A0ABQ5KUJ1</accession>
<dbReference type="EMBL" id="BQXS01011139">
    <property type="protein sequence ID" value="GKT36087.1"/>
    <property type="molecule type" value="Genomic_DNA"/>
</dbReference>
<evidence type="ECO:0000313" key="3">
    <source>
        <dbReference type="Proteomes" id="UP001057375"/>
    </source>
</evidence>
<gene>
    <name evidence="2" type="ORF">ADUPG1_009116</name>
</gene>
<reference evidence="2" key="1">
    <citation type="submission" date="2022-03" db="EMBL/GenBank/DDBJ databases">
        <title>Draft genome sequence of Aduncisulcus paluster, a free-living microaerophilic Fornicata.</title>
        <authorList>
            <person name="Yuyama I."/>
            <person name="Kume K."/>
            <person name="Tamura T."/>
            <person name="Inagaki Y."/>
            <person name="Hashimoto T."/>
        </authorList>
    </citation>
    <scope>NUCLEOTIDE SEQUENCE</scope>
    <source>
        <strain evidence="2">NY0171</strain>
    </source>
</reference>
<proteinExistence type="predicted"/>
<dbReference type="Proteomes" id="UP001057375">
    <property type="component" value="Unassembled WGS sequence"/>
</dbReference>
<feature type="region of interest" description="Disordered" evidence="1">
    <location>
        <begin position="1"/>
        <end position="70"/>
    </location>
</feature>
<evidence type="ECO:0000313" key="2">
    <source>
        <dbReference type="EMBL" id="GKT36087.1"/>
    </source>
</evidence>
<feature type="compositionally biased region" description="Basic and acidic residues" evidence="1">
    <location>
        <begin position="22"/>
        <end position="32"/>
    </location>
</feature>
<keyword evidence="3" id="KW-1185">Reference proteome</keyword>
<evidence type="ECO:0000256" key="1">
    <source>
        <dbReference type="SAM" id="MobiDB-lite"/>
    </source>
</evidence>
<feature type="compositionally biased region" description="Basic and acidic residues" evidence="1">
    <location>
        <begin position="45"/>
        <end position="63"/>
    </location>
</feature>
<name>A0ABQ5KUJ1_9EUKA</name>
<protein>
    <submittedName>
        <fullName evidence="2">Uncharacterized protein</fullName>
    </submittedName>
</protein>
<sequence length="114" mass="12921">MSSEQEMQPAVMEVDESSIIEEVGKPDPREETDAAVVIVPIGQSEKTDHTFKSEEDQDVPDKQKKYKLSKKAKKRMQEIKNCPAIITESYIKFDEDDAPIFTLFSCKSNAELHA</sequence>